<name>A0A4Z1E360_9MICO</name>
<proteinExistence type="predicted"/>
<dbReference type="Proteomes" id="UP000297318">
    <property type="component" value="Unassembled WGS sequence"/>
</dbReference>
<sequence length="42" mass="4399">MRGPGPRTSPPAVSARPFPRAPRRATMAGCDPSGRAHSPSAW</sequence>
<evidence type="ECO:0000313" key="2">
    <source>
        <dbReference type="EMBL" id="TGO06535.1"/>
    </source>
</evidence>
<dbReference type="EMBL" id="RHPJ01000001">
    <property type="protein sequence ID" value="TGO06535.1"/>
    <property type="molecule type" value="Genomic_DNA"/>
</dbReference>
<accession>A0A4Z1E360</accession>
<feature type="region of interest" description="Disordered" evidence="1">
    <location>
        <begin position="1"/>
        <end position="42"/>
    </location>
</feature>
<comment type="caution">
    <text evidence="2">The sequence shown here is derived from an EMBL/GenBank/DDBJ whole genome shotgun (WGS) entry which is preliminary data.</text>
</comment>
<dbReference type="AlphaFoldDB" id="A0A4Z1E360"/>
<gene>
    <name evidence="2" type="ORF">SERN_0727</name>
</gene>
<keyword evidence="3" id="KW-1185">Reference proteome</keyword>
<evidence type="ECO:0000256" key="1">
    <source>
        <dbReference type="SAM" id="MobiDB-lite"/>
    </source>
</evidence>
<organism evidence="2 3">
    <name type="scientific">Serinibacter arcticus</name>
    <dbReference type="NCBI Taxonomy" id="1655435"/>
    <lineage>
        <taxon>Bacteria</taxon>
        <taxon>Bacillati</taxon>
        <taxon>Actinomycetota</taxon>
        <taxon>Actinomycetes</taxon>
        <taxon>Micrococcales</taxon>
        <taxon>Beutenbergiaceae</taxon>
        <taxon>Serinibacter</taxon>
    </lineage>
</organism>
<reference evidence="2 3" key="1">
    <citation type="submission" date="2018-11" db="EMBL/GenBank/DDBJ databases">
        <title>Complete genome sequencing of the Actinobacteria Serinibacter sp. K3-2.</title>
        <authorList>
            <person name="Rakitin A.L."/>
            <person name="Beletsky A.V."/>
            <person name="Mardanov A.V."/>
            <person name="Ravin N.V."/>
            <person name="Gromova A.S."/>
            <person name="Filippova S.N."/>
            <person name="Gal'Chenko V.F."/>
        </authorList>
    </citation>
    <scope>NUCLEOTIDE SEQUENCE [LARGE SCALE GENOMIC DNA]</scope>
    <source>
        <strain evidence="2 3">K3-2</strain>
    </source>
</reference>
<protein>
    <submittedName>
        <fullName evidence="2">Uncharacterized protein</fullName>
    </submittedName>
</protein>
<evidence type="ECO:0000313" key="3">
    <source>
        <dbReference type="Proteomes" id="UP000297318"/>
    </source>
</evidence>